<name>A0A4S3M2B2_9FLAO</name>
<dbReference type="CDD" id="cd02213">
    <property type="entry name" value="cupin_PMI_typeII_C"/>
    <property type="match status" value="1"/>
</dbReference>
<protein>
    <submittedName>
        <fullName evidence="2">Cupin domain-containing protein</fullName>
    </submittedName>
</protein>
<dbReference type="GO" id="GO:0009298">
    <property type="term" value="P:GDP-mannose biosynthetic process"/>
    <property type="evidence" value="ECO:0007669"/>
    <property type="project" value="TreeGrafter"/>
</dbReference>
<dbReference type="EMBL" id="SSMC01000002">
    <property type="protein sequence ID" value="THD67739.1"/>
    <property type="molecule type" value="Genomic_DNA"/>
</dbReference>
<organism evidence="2 3">
    <name type="scientific">Robertkochia marina</name>
    <dbReference type="NCBI Taxonomy" id="1227945"/>
    <lineage>
        <taxon>Bacteria</taxon>
        <taxon>Pseudomonadati</taxon>
        <taxon>Bacteroidota</taxon>
        <taxon>Flavobacteriia</taxon>
        <taxon>Flavobacteriales</taxon>
        <taxon>Flavobacteriaceae</taxon>
        <taxon>Robertkochia</taxon>
    </lineage>
</organism>
<dbReference type="Gene3D" id="2.60.120.10">
    <property type="entry name" value="Jelly Rolls"/>
    <property type="match status" value="1"/>
</dbReference>
<accession>A0A4S3M2B2</accession>
<dbReference type="SUPFAM" id="SSF51182">
    <property type="entry name" value="RmlC-like cupins"/>
    <property type="match status" value="1"/>
</dbReference>
<proteinExistence type="predicted"/>
<dbReference type="Pfam" id="PF01050">
    <property type="entry name" value="MannoseP_isomer"/>
    <property type="match status" value="1"/>
</dbReference>
<dbReference type="Proteomes" id="UP000305939">
    <property type="component" value="Unassembled WGS sequence"/>
</dbReference>
<keyword evidence="3" id="KW-1185">Reference proteome</keyword>
<dbReference type="GO" id="GO:0004475">
    <property type="term" value="F:mannose-1-phosphate guanylyltransferase (GTP) activity"/>
    <property type="evidence" value="ECO:0007669"/>
    <property type="project" value="TreeGrafter"/>
</dbReference>
<dbReference type="InterPro" id="IPR011051">
    <property type="entry name" value="RmlC_Cupin_sf"/>
</dbReference>
<evidence type="ECO:0000313" key="2">
    <source>
        <dbReference type="EMBL" id="THD67739.1"/>
    </source>
</evidence>
<dbReference type="PANTHER" id="PTHR46390">
    <property type="entry name" value="MANNOSE-1-PHOSPHATE GUANYLYLTRANSFERASE"/>
    <property type="match status" value="1"/>
</dbReference>
<dbReference type="AlphaFoldDB" id="A0A4S3M2B2"/>
<sequence length="127" mass="14827">MKRTDIQNDNNPNSLEHDIRPWGQYWVLEDAPTHKVKRIEVDPGGRLSYQYHHKRSEVWTVVEGIARVTLDGEIRDYKVGEVVQIAQGVKHRVQNATDTPCIFIEVQYGTYFGEDDIIRLEDDYNRA</sequence>
<dbReference type="GO" id="GO:0005976">
    <property type="term" value="P:polysaccharide metabolic process"/>
    <property type="evidence" value="ECO:0007669"/>
    <property type="project" value="InterPro"/>
</dbReference>
<gene>
    <name evidence="2" type="ORF">E7Z59_08780</name>
</gene>
<dbReference type="PANTHER" id="PTHR46390:SF1">
    <property type="entry name" value="MANNOSE-1-PHOSPHATE GUANYLYLTRANSFERASE"/>
    <property type="match status" value="1"/>
</dbReference>
<dbReference type="OrthoDB" id="9806359at2"/>
<dbReference type="InterPro" id="IPR001538">
    <property type="entry name" value="Man6P_isomerase-2_C"/>
</dbReference>
<evidence type="ECO:0000259" key="1">
    <source>
        <dbReference type="Pfam" id="PF01050"/>
    </source>
</evidence>
<dbReference type="InterPro" id="IPR051161">
    <property type="entry name" value="Mannose-6P_isomerase_type2"/>
</dbReference>
<dbReference type="InterPro" id="IPR014710">
    <property type="entry name" value="RmlC-like_jellyroll"/>
</dbReference>
<reference evidence="2 3" key="1">
    <citation type="submission" date="2019-04" db="EMBL/GenBank/DDBJ databases">
        <title>Draft genome sequence of Robertkochia marina CC-AMO-30D.</title>
        <authorList>
            <person name="Hameed A."/>
            <person name="Lin S.-Y."/>
            <person name="Shahina M."/>
            <person name="Lai W.-A."/>
            <person name="Young C.-C."/>
        </authorList>
    </citation>
    <scope>NUCLEOTIDE SEQUENCE [LARGE SCALE GENOMIC DNA]</scope>
    <source>
        <strain evidence="2 3">CC-AMO-30D</strain>
    </source>
</reference>
<comment type="caution">
    <text evidence="2">The sequence shown here is derived from an EMBL/GenBank/DDBJ whole genome shotgun (WGS) entry which is preliminary data.</text>
</comment>
<evidence type="ECO:0000313" key="3">
    <source>
        <dbReference type="Proteomes" id="UP000305939"/>
    </source>
</evidence>
<feature type="domain" description="Mannose-6-phosphate isomerase type II C-terminal" evidence="1">
    <location>
        <begin position="16"/>
        <end position="122"/>
    </location>
</feature>